<dbReference type="OrthoDB" id="8123891at2759"/>
<name>A0A8X6F667_TRICU</name>
<comment type="caution">
    <text evidence="2">The sequence shown here is derived from an EMBL/GenBank/DDBJ whole genome shotgun (WGS) entry which is preliminary data.</text>
</comment>
<reference evidence="2" key="1">
    <citation type="submission" date="2020-07" db="EMBL/GenBank/DDBJ databases">
        <title>Multicomponent nature underlies the extraordinary mechanical properties of spider dragline silk.</title>
        <authorList>
            <person name="Kono N."/>
            <person name="Nakamura H."/>
            <person name="Mori M."/>
            <person name="Yoshida Y."/>
            <person name="Ohtoshi R."/>
            <person name="Malay A.D."/>
            <person name="Moran D.A.P."/>
            <person name="Tomita M."/>
            <person name="Numata K."/>
            <person name="Arakawa K."/>
        </authorList>
    </citation>
    <scope>NUCLEOTIDE SEQUENCE</scope>
</reference>
<dbReference type="InterPro" id="IPR036875">
    <property type="entry name" value="Znf_CCHC_sf"/>
</dbReference>
<protein>
    <submittedName>
        <fullName evidence="2">Nucleic-acid-binding protein from transposon X-element</fullName>
    </submittedName>
</protein>
<accession>A0A8X6F667</accession>
<dbReference type="InterPro" id="IPR006579">
    <property type="entry name" value="Pre_C2HC_dom"/>
</dbReference>
<dbReference type="GO" id="GO:0003676">
    <property type="term" value="F:nucleic acid binding"/>
    <property type="evidence" value="ECO:0007669"/>
    <property type="project" value="InterPro"/>
</dbReference>
<gene>
    <name evidence="2" type="primary">ORF1_32</name>
    <name evidence="2" type="ORF">TNCT_232351</name>
</gene>
<evidence type="ECO:0000259" key="1">
    <source>
        <dbReference type="Pfam" id="PF07530"/>
    </source>
</evidence>
<dbReference type="Gene3D" id="4.10.60.10">
    <property type="entry name" value="Zinc finger, CCHC-type"/>
    <property type="match status" value="1"/>
</dbReference>
<proteinExistence type="predicted"/>
<evidence type="ECO:0000313" key="3">
    <source>
        <dbReference type="Proteomes" id="UP000887116"/>
    </source>
</evidence>
<dbReference type="EMBL" id="BMAO01021144">
    <property type="protein sequence ID" value="GFQ72098.1"/>
    <property type="molecule type" value="Genomic_DNA"/>
</dbReference>
<dbReference type="SUPFAM" id="SSF57756">
    <property type="entry name" value="Retrovirus zinc finger-like domains"/>
    <property type="match status" value="1"/>
</dbReference>
<dbReference type="Proteomes" id="UP000887116">
    <property type="component" value="Unassembled WGS sequence"/>
</dbReference>
<dbReference type="Pfam" id="PF07530">
    <property type="entry name" value="PRE_C2HC"/>
    <property type="match status" value="1"/>
</dbReference>
<feature type="domain" description="Pre-C2HC" evidence="1">
    <location>
        <begin position="2"/>
        <end position="61"/>
    </location>
</feature>
<dbReference type="GO" id="GO:0008270">
    <property type="term" value="F:zinc ion binding"/>
    <property type="evidence" value="ECO:0007669"/>
    <property type="project" value="InterPro"/>
</dbReference>
<organism evidence="2 3">
    <name type="scientific">Trichonephila clavata</name>
    <name type="common">Joro spider</name>
    <name type="synonym">Nephila clavata</name>
    <dbReference type="NCBI Taxonomy" id="2740835"/>
    <lineage>
        <taxon>Eukaryota</taxon>
        <taxon>Metazoa</taxon>
        <taxon>Ecdysozoa</taxon>
        <taxon>Arthropoda</taxon>
        <taxon>Chelicerata</taxon>
        <taxon>Arachnida</taxon>
        <taxon>Araneae</taxon>
        <taxon>Araneomorphae</taxon>
        <taxon>Entelegynae</taxon>
        <taxon>Araneoidea</taxon>
        <taxon>Nephilidae</taxon>
        <taxon>Trichonephila</taxon>
    </lineage>
</organism>
<keyword evidence="3" id="KW-1185">Reference proteome</keyword>
<evidence type="ECO:0000313" key="2">
    <source>
        <dbReference type="EMBL" id="GFQ72098.1"/>
    </source>
</evidence>
<dbReference type="AlphaFoldDB" id="A0A8X6F667"/>
<sequence length="126" mass="14543">MDDLLRLGISPSYCHVMTNRKTHLPMPLFLVSLPSNEDNRNIYNISDVCSVKVTVEILNKKPGPAQCYRCQGFFHNSRYCTRNPRCLKCGKPHLTRDLRRLYQKIRHAVTAKANTLQISWAARTIL</sequence>